<dbReference type="GO" id="GO:1990904">
    <property type="term" value="C:ribonucleoprotein complex"/>
    <property type="evidence" value="ECO:0007669"/>
    <property type="project" value="UniProtKB-KW"/>
</dbReference>
<dbReference type="PANTHER" id="PTHR10724">
    <property type="entry name" value="30S RIBOSOMAL PROTEIN S1"/>
    <property type="match status" value="1"/>
</dbReference>
<organism evidence="5">
    <name type="scientific">Thorea hispida</name>
    <dbReference type="NCBI Taxonomy" id="202687"/>
    <lineage>
        <taxon>Eukaryota</taxon>
        <taxon>Rhodophyta</taxon>
        <taxon>Florideophyceae</taxon>
        <taxon>Nemaliophycidae</taxon>
        <taxon>Thoreales</taxon>
        <taxon>Thoreaceae</taxon>
        <taxon>Thorea</taxon>
    </lineage>
</organism>
<feature type="domain" description="S1 motif" evidence="4">
    <location>
        <begin position="187"/>
        <end position="255"/>
    </location>
</feature>
<name>A0A1Z1XAD2_9FLOR</name>
<dbReference type="SUPFAM" id="SSF50249">
    <property type="entry name" value="Nucleic acid-binding proteins"/>
    <property type="match status" value="3"/>
</dbReference>
<evidence type="ECO:0000256" key="3">
    <source>
        <dbReference type="ARBA" id="ARBA00023274"/>
    </source>
</evidence>
<dbReference type="InterPro" id="IPR012340">
    <property type="entry name" value="NA-bd_OB-fold"/>
</dbReference>
<geneLocation type="chloroplast" evidence="5"/>
<dbReference type="PROSITE" id="PS50126">
    <property type="entry name" value="S1"/>
    <property type="match status" value="3"/>
</dbReference>
<evidence type="ECO:0000259" key="4">
    <source>
        <dbReference type="PROSITE" id="PS50126"/>
    </source>
</evidence>
<keyword evidence="5" id="KW-0150">Chloroplast</keyword>
<dbReference type="GO" id="GO:0003735">
    <property type="term" value="F:structural constituent of ribosome"/>
    <property type="evidence" value="ECO:0007669"/>
    <property type="project" value="TreeGrafter"/>
</dbReference>
<dbReference type="SMART" id="SM00316">
    <property type="entry name" value="S1"/>
    <property type="match status" value="3"/>
</dbReference>
<keyword evidence="2 5" id="KW-0689">Ribosomal protein</keyword>
<feature type="domain" description="S1 motif" evidence="4">
    <location>
        <begin position="109"/>
        <end position="173"/>
    </location>
</feature>
<keyword evidence="3" id="KW-0687">Ribonucleoprotein</keyword>
<accession>A0A1Z1XAD2</accession>
<protein>
    <submittedName>
        <fullName evidence="5">30S ribosomal protein S1</fullName>
    </submittedName>
</protein>
<dbReference type="AlphaFoldDB" id="A0A1Z1XAD2"/>
<dbReference type="GO" id="GO:0006412">
    <property type="term" value="P:translation"/>
    <property type="evidence" value="ECO:0007669"/>
    <property type="project" value="TreeGrafter"/>
</dbReference>
<evidence type="ECO:0000313" key="5">
    <source>
        <dbReference type="EMBL" id="ARX95802.1"/>
    </source>
</evidence>
<dbReference type="InterPro" id="IPR003029">
    <property type="entry name" value="S1_domain"/>
</dbReference>
<reference evidence="5" key="1">
    <citation type="submission" date="2016-11" db="EMBL/GenBank/DDBJ databases">
        <title>Complete Chloroplast Genome of Thorea hispida.</title>
        <authorList>
            <person name="Nan F."/>
            <person name="Xie S."/>
        </authorList>
    </citation>
    <scope>NUCLEOTIDE SEQUENCE</scope>
</reference>
<evidence type="ECO:0000256" key="1">
    <source>
        <dbReference type="ARBA" id="ARBA00006767"/>
    </source>
</evidence>
<dbReference type="GO" id="GO:0003729">
    <property type="term" value="F:mRNA binding"/>
    <property type="evidence" value="ECO:0007669"/>
    <property type="project" value="TreeGrafter"/>
</dbReference>
<gene>
    <name evidence="5" type="primary">rps1</name>
</gene>
<feature type="domain" description="S1 motif" evidence="4">
    <location>
        <begin position="22"/>
        <end position="91"/>
    </location>
</feature>
<comment type="similarity">
    <text evidence="1">Belongs to the bacterial ribosomal protein bS1 family.</text>
</comment>
<dbReference type="EMBL" id="KY083065">
    <property type="protein sequence ID" value="ARX95802.1"/>
    <property type="molecule type" value="Genomic_DNA"/>
</dbReference>
<dbReference type="InterPro" id="IPR050437">
    <property type="entry name" value="Ribos_protein_bS1-like"/>
</dbReference>
<evidence type="ECO:0000256" key="2">
    <source>
        <dbReference type="ARBA" id="ARBA00022980"/>
    </source>
</evidence>
<keyword evidence="5" id="KW-0934">Plastid</keyword>
<dbReference type="PANTHER" id="PTHR10724:SF7">
    <property type="entry name" value="SMALL RIBOSOMAL SUBUNIT PROTEIN BS1C"/>
    <property type="match status" value="1"/>
</dbReference>
<dbReference type="Pfam" id="PF00575">
    <property type="entry name" value="S1"/>
    <property type="match status" value="1"/>
</dbReference>
<dbReference type="Gene3D" id="2.40.50.140">
    <property type="entry name" value="Nucleic acid-binding proteins"/>
    <property type="match status" value="2"/>
</dbReference>
<dbReference type="GO" id="GO:0005840">
    <property type="term" value="C:ribosome"/>
    <property type="evidence" value="ECO:0007669"/>
    <property type="project" value="UniProtKB-KW"/>
</dbReference>
<proteinExistence type="inferred from homology"/>
<sequence>MYFNNNYYQYVLNKYKYLFQPGDIIAGTIFSKETTGYLVNIGAKYAAYLPNKEIKLDSDNSLNNSLLANTTCEFFIFNTNKKSHQLILSLKRLVYIKSWQRIKQLQYENTIIYTYIYGTNKGGILVKFENIQGFIPKSHIGYTKQNIELRNENICCKFLLVNEYKNKLIVSHKCALLEKNIEKIKVGYIIKAPITYIKPYGILVNVYNLPALLHISEINKEKITNLHQLFKIGETILVKVIHINIKQGKLLVSYLNLE</sequence>